<dbReference type="KEGG" id="hte:Hydth_1664"/>
<proteinExistence type="predicted"/>
<dbReference type="RefSeq" id="WP_012964306.1">
    <property type="nucleotide sequence ID" value="NC_013799.1"/>
</dbReference>
<evidence type="ECO:0000313" key="3">
    <source>
        <dbReference type="Proteomes" id="UP000002574"/>
    </source>
</evidence>
<dbReference type="EMBL" id="AP011112">
    <property type="protein sequence ID" value="BAI70126.1"/>
    <property type="molecule type" value="Genomic_DNA"/>
</dbReference>
<accession>D3DJX4</accession>
<dbReference type="KEGG" id="hth:HTH_1679"/>
<keyword evidence="3" id="KW-1185">Reference proteome</keyword>
<protein>
    <recommendedName>
        <fullName evidence="4">DUF1440 domain-containing protein</fullName>
    </recommendedName>
</protein>
<evidence type="ECO:0000256" key="1">
    <source>
        <dbReference type="SAM" id="Phobius"/>
    </source>
</evidence>
<evidence type="ECO:0008006" key="4">
    <source>
        <dbReference type="Google" id="ProtNLM"/>
    </source>
</evidence>
<feature type="transmembrane region" description="Helical" evidence="1">
    <location>
        <begin position="126"/>
        <end position="143"/>
    </location>
</feature>
<keyword evidence="1" id="KW-0812">Transmembrane</keyword>
<gene>
    <name evidence="2" type="ordered locus">HTH_1679</name>
</gene>
<organism evidence="2 3">
    <name type="scientific">Hydrogenobacter thermophilus (strain DSM 6534 / IAM 12695 / TK-6)</name>
    <dbReference type="NCBI Taxonomy" id="608538"/>
    <lineage>
        <taxon>Bacteria</taxon>
        <taxon>Pseudomonadati</taxon>
        <taxon>Aquificota</taxon>
        <taxon>Aquificia</taxon>
        <taxon>Aquificales</taxon>
        <taxon>Aquificaceae</taxon>
        <taxon>Hydrogenobacter</taxon>
    </lineage>
</organism>
<dbReference type="STRING" id="608538.HTH_1679"/>
<evidence type="ECO:0000313" key="2">
    <source>
        <dbReference type="EMBL" id="BAI70126.1"/>
    </source>
</evidence>
<keyword evidence="1" id="KW-1133">Transmembrane helix</keyword>
<dbReference type="Proteomes" id="UP000002574">
    <property type="component" value="Chromosome"/>
</dbReference>
<keyword evidence="1" id="KW-0472">Membrane</keyword>
<reference evidence="2 3" key="1">
    <citation type="journal article" date="2010" name="J. Bacteriol.">
        <title>Complete genome sequence of the thermophilic, obligately chemolithoautotrophic hydrogen-oxidizing bacterium Hydrogenobacter thermophilus TK-6.</title>
        <authorList>
            <person name="Arai H."/>
            <person name="Kanbe H."/>
            <person name="Ishii M."/>
            <person name="Igarashi Y."/>
        </authorList>
    </citation>
    <scope>NUCLEOTIDE SEQUENCE [LARGE SCALE GENOMIC DNA]</scope>
    <source>
        <strain evidence="3">DSM 6534 / IAM 12695 / TK-6 [Tokyo]</strain>
    </source>
</reference>
<feature type="transmembrane region" description="Helical" evidence="1">
    <location>
        <begin position="12"/>
        <end position="42"/>
    </location>
</feature>
<feature type="transmembrane region" description="Helical" evidence="1">
    <location>
        <begin position="93"/>
        <end position="114"/>
    </location>
</feature>
<sequence>MEGETIKNVNFPSFLFASLIAGYAMLLVDYVFSGWFGFFGLYHYPDSRIGLSNPFWTLKHEVQSIIFSLPYATHFLHVKFLKNRILKGMLYGIIFYVFTRIVGFVGMMGGAPWLVNFMVKPLEAHISSFILHMVWGFFLGYLYNPPLEGKREG</sequence>
<dbReference type="AlphaFoldDB" id="D3DJX4"/>
<name>D3DJX4_HYDTT</name>